<comment type="caution">
    <text evidence="3">The sequence shown here is derived from an EMBL/GenBank/DDBJ whole genome shotgun (WGS) entry which is preliminary data.</text>
</comment>
<evidence type="ECO:0000256" key="1">
    <source>
        <dbReference type="SAM" id="Phobius"/>
    </source>
</evidence>
<keyword evidence="4" id="KW-1185">Reference proteome</keyword>
<proteinExistence type="predicted"/>
<reference evidence="3 4" key="1">
    <citation type="submission" date="2020-07" db="EMBL/GenBank/DDBJ databases">
        <title>Sequencing the genomes of 1000 actinobacteria strains.</title>
        <authorList>
            <person name="Klenk H.-P."/>
        </authorList>
    </citation>
    <scope>NUCLEOTIDE SEQUENCE [LARGE SCALE GENOMIC DNA]</scope>
    <source>
        <strain evidence="3 4">DSM 23819</strain>
    </source>
</reference>
<dbReference type="InterPro" id="IPR038765">
    <property type="entry name" value="Papain-like_cys_pep_sf"/>
</dbReference>
<sequence>MSGPQYPLPNYPPPPSWSPPPARRTFPWLAVLGSAALALILVVGVTAVLVWDRGDSSGDRSSKSEALRERLLAETRRELPTTAKVDNAVPGYDYSAAVTDVGVDADLAIAATYDADVSDPWRGAEGKIEVYADAQLTKPVPISILPDAASPTSDPHLVIDAMRLRRTHIVRKDGQAKGTMADLGTYWNINPNVYVVQYLTPDGAERDRPLVTEVNFQSETPSPAQVSSGMTPDGDALLEWSPVEGASEYLVVLQQRRSSGSVTVQVIGRTSEPTWSSVETERCLQSTCTQNTSMTLTTINASTMTSLPGLVAESIDARLGVVAVVDREASVMAPIDFTGLETLPVRSDRKWDAGADVADRGLAALPSRFLFVSIDGSTRATGAFIDRKEVGRSGSTWEVPLRGRGTRLVDTVRIPAAAVKDIDAAVKTFNARAQRDYPHSGLLDTRILIDVSNPEKPSPELPAPDYPIFGSNDLTIFIASQLVAGSTAIDVSDFDDEPGLPSIKDALDEAVYQNPYAFAYFDQFAIAGSVIHVEPAYSKAEKQTRQKRLADAAEALVARVIKPGMSASDKVGAINRHFVDNADYDDKALASATTGYRSDIPDRYRYAWEPDGILVDGSGVCMSYAYAFHVVAEEAGVESVVVTGDLADGGGHAWNKVKIGNRWRAVDVTWNDPGGRWTARSGETYLMIDDAQFTGNALRSEDERWMADALVGHYATR</sequence>
<dbReference type="Gene3D" id="3.10.620.30">
    <property type="match status" value="1"/>
</dbReference>
<keyword evidence="1" id="KW-1133">Transmembrane helix</keyword>
<evidence type="ECO:0000313" key="3">
    <source>
        <dbReference type="EMBL" id="NYG59441.1"/>
    </source>
</evidence>
<gene>
    <name evidence="3" type="ORF">BJ980_002364</name>
</gene>
<dbReference type="RefSeq" id="WP_179502487.1">
    <property type="nucleotide sequence ID" value="NZ_JACCAA010000001.1"/>
</dbReference>
<keyword evidence="1" id="KW-0472">Membrane</keyword>
<dbReference type="Proteomes" id="UP000540656">
    <property type="component" value="Unassembled WGS sequence"/>
</dbReference>
<dbReference type="AlphaFoldDB" id="A0A7Y9UR94"/>
<dbReference type="PANTHER" id="PTHR46333">
    <property type="entry name" value="CYTOKINESIS PROTEIN 3"/>
    <property type="match status" value="1"/>
</dbReference>
<protein>
    <recommendedName>
        <fullName evidence="2">Transglutaminase-like domain-containing protein</fullName>
    </recommendedName>
</protein>
<evidence type="ECO:0000313" key="4">
    <source>
        <dbReference type="Proteomes" id="UP000540656"/>
    </source>
</evidence>
<feature type="transmembrane region" description="Helical" evidence="1">
    <location>
        <begin position="26"/>
        <end position="51"/>
    </location>
</feature>
<dbReference type="PANTHER" id="PTHR46333:SF2">
    <property type="entry name" value="CYTOKINESIS PROTEIN 3"/>
    <property type="match status" value="1"/>
</dbReference>
<keyword evidence="1" id="KW-0812">Transmembrane</keyword>
<dbReference type="EMBL" id="JACCAA010000001">
    <property type="protein sequence ID" value="NYG59441.1"/>
    <property type="molecule type" value="Genomic_DNA"/>
</dbReference>
<dbReference type="SUPFAM" id="SSF54001">
    <property type="entry name" value="Cysteine proteinases"/>
    <property type="match status" value="1"/>
</dbReference>
<accession>A0A7Y9UR94</accession>
<name>A0A7Y9UR94_9ACTN</name>
<dbReference type="InterPro" id="IPR002931">
    <property type="entry name" value="Transglutaminase-like"/>
</dbReference>
<feature type="domain" description="Transglutaminase-like" evidence="2">
    <location>
        <begin position="613"/>
        <end position="670"/>
    </location>
</feature>
<evidence type="ECO:0000259" key="2">
    <source>
        <dbReference type="SMART" id="SM00460"/>
    </source>
</evidence>
<dbReference type="GO" id="GO:0005737">
    <property type="term" value="C:cytoplasm"/>
    <property type="evidence" value="ECO:0007669"/>
    <property type="project" value="TreeGrafter"/>
</dbReference>
<dbReference type="SMART" id="SM00460">
    <property type="entry name" value="TGc"/>
    <property type="match status" value="1"/>
</dbReference>
<dbReference type="Pfam" id="PF01841">
    <property type="entry name" value="Transglut_core"/>
    <property type="match status" value="1"/>
</dbReference>
<dbReference type="InterPro" id="IPR052557">
    <property type="entry name" value="CAP/Cytokinesis_protein"/>
</dbReference>
<organism evidence="3 4">
    <name type="scientific">Nocardioides daedukensis</name>
    <dbReference type="NCBI Taxonomy" id="634462"/>
    <lineage>
        <taxon>Bacteria</taxon>
        <taxon>Bacillati</taxon>
        <taxon>Actinomycetota</taxon>
        <taxon>Actinomycetes</taxon>
        <taxon>Propionibacteriales</taxon>
        <taxon>Nocardioidaceae</taxon>
        <taxon>Nocardioides</taxon>
    </lineage>
</organism>